<dbReference type="PANTHER" id="PTHR31973">
    <property type="entry name" value="POLYPROTEIN, PUTATIVE-RELATED"/>
    <property type="match status" value="1"/>
</dbReference>
<evidence type="ECO:0000313" key="7">
    <source>
        <dbReference type="EMBL" id="CAH66356.1"/>
    </source>
</evidence>
<dbReference type="SMART" id="SM00575">
    <property type="entry name" value="ZnF_PMZ"/>
    <property type="match status" value="1"/>
</dbReference>
<dbReference type="GO" id="GO:0008270">
    <property type="term" value="F:zinc ion binding"/>
    <property type="evidence" value="ECO:0007669"/>
    <property type="project" value="UniProtKB-KW"/>
</dbReference>
<evidence type="ECO:0000256" key="4">
    <source>
        <dbReference type="PROSITE-ProRule" id="PRU00325"/>
    </source>
</evidence>
<evidence type="ECO:0000313" key="8">
    <source>
        <dbReference type="EMBL" id="CAH66661.1"/>
    </source>
</evidence>
<evidence type="ECO:0000256" key="1">
    <source>
        <dbReference type="ARBA" id="ARBA00022723"/>
    </source>
</evidence>
<sequence>MSNKPIFQVYHGPGNVRYGPTGVDLSDFIVSERGIERPAERSVPSVKGWLMRGLKVDPQTSDITINVIVSRATEGFYWELMPVQNSQVWRWYVENAMQRGWPLALVSFVHPKDPGVQMNMDDGEEPSAEVNETSVEEVNTGVDGGVVAPVGIQPGGVADEGETVAAIVDEMEREDFDNERVEEGDSSDEETDINPAEWASQDFSGLIVSEEDSVRWEYKENEVIQGAIYSRAEDMKEAVKHFAVSLHREFWVAKSNRSQYEVRCVKEKDGCPWRVHAYKGKWKDYWTVSVVTKHTCFLPGVQKYHRNITCAFVASEMYAHVIDNLTYEPRSIIRHIEETYKYTISYAKAWRAKQKIIEMRFGTYEASYDNLPRLLGVIEERNPRSSYEVKKFPSIEHPGKSVLQRAFLALHACKMAFVNCRPILCIDGTFLTGKYRGQILTAIGVDGNNQVLPLAFAFVESENTDSWYWFLKLVKTKVVGMRPNVCLIHDRHAGILRAIEEFLFGSMERGYPGVWDDVQSRWCMRHMGANFFKQFKNKELMNMFKRLCNQNQEKKFNELWKRLDELTAKCSNQRAAAPSTAVDDPPQALGPLPTDSPTLVRRTGLEIRKFSQWILHEPKEKWAKVYDTGGARYVIMTTNLAEVYNWVMRGVRGLPLVGIVEFILHGTCSILFGTFMQKKLEELRKKAMKHRALVQGTQQHRFEILCQDKAGRGIYRKRVKQECVLKADGTCHCSCSKPKLLHRPCTHVIAAAAECGIPDAVYVSQYFSKQAIYHTWSGEIYGFGIAGEFTETNDEVLNIPDPSKLRGKAGRRRTRRIRNNMDESEAGRGAQLGTFRARTCGELLTVHDSFVERLREAGLLPMCRLVEAAAGDADPPRRWTVDRSLLAALVDRWRPETHTFHLPCGEIAPTLQDRAPHLPLEPLAHHRNTGPTKRWLLQFTVEQLQAEADEYSYSRCLEAYLLWLFGWVMFCGGHGHAVDKGLVHYARSIADAAVGEVPQWSWGSALLAALYRALCESCMKTDPSATFGGCPLFLSIWAAERIAIGRPEVDQHAYEESLYEERPEVDYPTMGTLWCRRQRRWAHVQVRRSYPEFVMEFDRLLPTDVVWEPNSAAATQARAPLGLSTLCTRDQAYWMTMVPMVFDICVEPHAPFRVMRQFGFRQPFPVPFPTTVPAAVHRVSSQLATGPAKLATFVEDWLLATEEVVDHEGEPHTEESYQAYLRWYQPRTRTRVTFAPLEQQPHVASTRDLYARHRDQDFARAMSTLHRTIPLCFHVDDINRVVVDGSTTIQHLDAGIPTTLLGQTQLYSGHPNRLVPIQLRTFLGRDPLRTEGFVHRSAPRLPRLGLLLCPPQAAHFSQAAGSASQAAVSTSHSAQFWQYTGTSSQAAGTSSQGPPLDHAGTSSDRLLPSTFLFDITDFDFASGSTEDVIGPSQLGGAPPVQTQDQAQATPPRDTRATRAVPPDRFTYS</sequence>
<organism evidence="8">
    <name type="scientific">Oryza sativa</name>
    <name type="common">Rice</name>
    <dbReference type="NCBI Taxonomy" id="4530"/>
    <lineage>
        <taxon>Eukaryota</taxon>
        <taxon>Viridiplantae</taxon>
        <taxon>Streptophyta</taxon>
        <taxon>Embryophyta</taxon>
        <taxon>Tracheophyta</taxon>
        <taxon>Spermatophyta</taxon>
        <taxon>Magnoliopsida</taxon>
        <taxon>Liliopsida</taxon>
        <taxon>Poales</taxon>
        <taxon>Poaceae</taxon>
        <taxon>BOP clade</taxon>
        <taxon>Oryzoideae</taxon>
        <taxon>Oryzeae</taxon>
        <taxon>Oryzinae</taxon>
        <taxon>Oryza</taxon>
    </lineage>
</organism>
<feature type="compositionally biased region" description="Low complexity" evidence="5">
    <location>
        <begin position="1384"/>
        <end position="1393"/>
    </location>
</feature>
<keyword evidence="2 4" id="KW-0863">Zinc-finger</keyword>
<dbReference type="PANTHER" id="PTHR31973:SF195">
    <property type="entry name" value="MUDR FAMILY TRANSPOSASE"/>
    <property type="match status" value="1"/>
</dbReference>
<accession>Q01KR0</accession>
<dbReference type="Pfam" id="PF09322">
    <property type="entry name" value="DUF1979"/>
    <property type="match status" value="1"/>
</dbReference>
<reference evidence="8" key="1">
    <citation type="journal article" date="2002" name="Nature">
        <title>Sequence and analysis of rice chromosome 4.</title>
        <authorList>
            <person name="Feng Q."/>
            <person name="Zhang Y."/>
            <person name="Hao P."/>
            <person name="Wang S."/>
            <person name="Fu G."/>
            <person name="Huang Y."/>
            <person name="Li Y."/>
            <person name="Zhu J."/>
            <person name="Liu Y."/>
            <person name="Hu X."/>
            <person name="Jia P."/>
            <person name="Zhang Y."/>
            <person name="Zhao Q."/>
            <person name="Ying K."/>
            <person name="Yu S."/>
            <person name="Tang Y."/>
            <person name="Weng Q."/>
            <person name="Zhang L."/>
            <person name="Lu Y."/>
            <person name="Mu J."/>
            <person name="Lu Y."/>
            <person name="Zhang L.S."/>
            <person name="Yu Z."/>
            <person name="Fan D."/>
            <person name="Liu X."/>
            <person name="Lu T."/>
            <person name="Li C."/>
            <person name="Wu Y."/>
            <person name="Sun T."/>
            <person name="Lei H."/>
            <person name="Li T."/>
            <person name="Hu H."/>
            <person name="Guan J."/>
            <person name="Wu M."/>
            <person name="Zhang R."/>
            <person name="Zhou B."/>
            <person name="Chen Z."/>
            <person name="Chen L."/>
            <person name="Jin Z."/>
            <person name="Wang R."/>
            <person name="Yin H."/>
            <person name="Cai Z."/>
            <person name="Ren S."/>
            <person name="Lv G."/>
            <person name="Gu W."/>
            <person name="Zhu G."/>
            <person name="Tu Y."/>
            <person name="Jia J."/>
            <person name="Zhang Y."/>
            <person name="Chen J."/>
            <person name="Kang H."/>
            <person name="Chen X."/>
            <person name="Shao C."/>
            <person name="Sun Y."/>
            <person name="Hu Q."/>
            <person name="Zhang X."/>
            <person name="Zhang W."/>
            <person name="Wang L."/>
            <person name="Ding C."/>
            <person name="Sheng H."/>
            <person name="Gu J."/>
            <person name="Chen S."/>
            <person name="Ni L."/>
            <person name="Zhu F."/>
            <person name="Chen W."/>
            <person name="Lan L."/>
            <person name="Lai Y."/>
            <person name="Cheng Z."/>
            <person name="Gu M."/>
            <person name="Jiang J."/>
            <person name="Li J."/>
            <person name="Hong G."/>
            <person name="Xue Y."/>
            <person name="Han B."/>
        </authorList>
    </citation>
    <scope>NUCLEOTIDE SEQUENCE</scope>
</reference>
<feature type="domain" description="SWIM-type" evidence="6">
    <location>
        <begin position="715"/>
        <end position="756"/>
    </location>
</feature>
<name>Q01KR0_ORYSA</name>
<dbReference type="InterPro" id="IPR006564">
    <property type="entry name" value="Znf_PMZ"/>
</dbReference>
<keyword evidence="1" id="KW-0479">Metal-binding</keyword>
<dbReference type="EMBL" id="CR855128">
    <property type="protein sequence ID" value="CAH66661.1"/>
    <property type="molecule type" value="Genomic_DNA"/>
</dbReference>
<evidence type="ECO:0000256" key="3">
    <source>
        <dbReference type="ARBA" id="ARBA00022833"/>
    </source>
</evidence>
<keyword evidence="3" id="KW-0862">Zinc</keyword>
<dbReference type="InterPro" id="IPR004332">
    <property type="entry name" value="Transposase_MuDR"/>
</dbReference>
<feature type="region of interest" description="Disordered" evidence="5">
    <location>
        <begin position="174"/>
        <end position="195"/>
    </location>
</feature>
<proteinExistence type="predicted"/>
<feature type="region of interest" description="Disordered" evidence="5">
    <location>
        <begin position="1424"/>
        <end position="1468"/>
    </location>
</feature>
<dbReference type="PROSITE" id="PS50966">
    <property type="entry name" value="ZF_SWIM"/>
    <property type="match status" value="1"/>
</dbReference>
<reference evidence="8" key="2">
    <citation type="submission" date="2004-10" db="EMBL/GenBank/DDBJ databases">
        <title>Chromosome-wide comparison between domesticated rice subspecies indica and japonica.</title>
        <authorList>
            <person name="Han B."/>
        </authorList>
    </citation>
    <scope>NUCLEOTIDE SEQUENCE</scope>
</reference>
<dbReference type="Pfam" id="PF03108">
    <property type="entry name" value="DBD_Tnp_Mut"/>
    <property type="match status" value="1"/>
</dbReference>
<protein>
    <submittedName>
        <fullName evidence="7">H0607F01.1 protein</fullName>
    </submittedName>
    <submittedName>
        <fullName evidence="8">OSIGBa0092J07.7 protein</fullName>
    </submittedName>
</protein>
<evidence type="ECO:0000256" key="2">
    <source>
        <dbReference type="ARBA" id="ARBA00022771"/>
    </source>
</evidence>
<dbReference type="InterPro" id="IPR018289">
    <property type="entry name" value="MULE_transposase_dom"/>
</dbReference>
<dbReference type="InterPro" id="IPR015401">
    <property type="entry name" value="Transposase_MuDR_N"/>
</dbReference>
<feature type="region of interest" description="Disordered" evidence="5">
    <location>
        <begin position="576"/>
        <end position="595"/>
    </location>
</feature>
<dbReference type="Pfam" id="PF10536">
    <property type="entry name" value="PMD"/>
    <property type="match status" value="2"/>
</dbReference>
<evidence type="ECO:0000259" key="6">
    <source>
        <dbReference type="PROSITE" id="PS50966"/>
    </source>
</evidence>
<dbReference type="EMBL" id="CR855090">
    <property type="protein sequence ID" value="CAH66356.1"/>
    <property type="molecule type" value="Genomic_DNA"/>
</dbReference>
<evidence type="ECO:0000256" key="5">
    <source>
        <dbReference type="SAM" id="MobiDB-lite"/>
    </source>
</evidence>
<feature type="region of interest" description="Disordered" evidence="5">
    <location>
        <begin position="1384"/>
        <end position="1403"/>
    </location>
</feature>
<dbReference type="Pfam" id="PF10551">
    <property type="entry name" value="MULE"/>
    <property type="match status" value="1"/>
</dbReference>
<dbReference type="InterPro" id="IPR007527">
    <property type="entry name" value="Znf_SWIM"/>
</dbReference>
<gene>
    <name evidence="8" type="primary">OSIGBa0092J07.7</name>
    <name evidence="7" type="synonym">H0607F01.1</name>
</gene>
<dbReference type="InterPro" id="IPR019557">
    <property type="entry name" value="AminoTfrase-like_pln_mobile"/>
</dbReference>